<accession>A0A257LTQ0</accession>
<keyword evidence="4" id="KW-0808">Transferase</keyword>
<dbReference type="EMBL" id="NMUJ01000030">
    <property type="protein sequence ID" value="OYV02984.1"/>
    <property type="molecule type" value="Genomic_DNA"/>
</dbReference>
<dbReference type="InterPro" id="IPR020590">
    <property type="entry name" value="Guanylate_kinase_CS"/>
</dbReference>
<evidence type="ECO:0000256" key="8">
    <source>
        <dbReference type="ARBA" id="ARBA00030128"/>
    </source>
</evidence>
<feature type="domain" description="Guanylate kinase-like" evidence="9">
    <location>
        <begin position="7"/>
        <end position="182"/>
    </location>
</feature>
<evidence type="ECO:0000256" key="6">
    <source>
        <dbReference type="ARBA" id="ARBA00022777"/>
    </source>
</evidence>
<dbReference type="Proteomes" id="UP000216312">
    <property type="component" value="Unassembled WGS sequence"/>
</dbReference>
<evidence type="ECO:0000256" key="3">
    <source>
        <dbReference type="ARBA" id="ARBA00016296"/>
    </source>
</evidence>
<dbReference type="GO" id="GO:0004385">
    <property type="term" value="F:GMP kinase activity"/>
    <property type="evidence" value="ECO:0007669"/>
    <property type="project" value="UniProtKB-EC"/>
</dbReference>
<name>A0A257LTQ0_UNCW3</name>
<evidence type="ECO:0000256" key="5">
    <source>
        <dbReference type="ARBA" id="ARBA00022741"/>
    </source>
</evidence>
<protein>
    <recommendedName>
        <fullName evidence="3">Guanylate kinase</fullName>
        <ecNumber evidence="2">2.7.4.8</ecNumber>
    </recommendedName>
    <alternativeName>
        <fullName evidence="8">GMP kinase</fullName>
    </alternativeName>
</protein>
<evidence type="ECO:0000256" key="4">
    <source>
        <dbReference type="ARBA" id="ARBA00022679"/>
    </source>
</evidence>
<evidence type="ECO:0000259" key="9">
    <source>
        <dbReference type="PROSITE" id="PS50052"/>
    </source>
</evidence>
<evidence type="ECO:0000256" key="2">
    <source>
        <dbReference type="ARBA" id="ARBA00012961"/>
    </source>
</evidence>
<dbReference type="NCBIfam" id="TIGR03263">
    <property type="entry name" value="guanyl_kin"/>
    <property type="match status" value="1"/>
</dbReference>
<evidence type="ECO:0000313" key="11">
    <source>
        <dbReference type="Proteomes" id="UP000216312"/>
    </source>
</evidence>
<dbReference type="AlphaFoldDB" id="A0A257LTQ0"/>
<dbReference type="PROSITE" id="PS00856">
    <property type="entry name" value="GUANYLATE_KINASE_1"/>
    <property type="match status" value="1"/>
</dbReference>
<dbReference type="GO" id="GO:0005829">
    <property type="term" value="C:cytosol"/>
    <property type="evidence" value="ECO:0007669"/>
    <property type="project" value="TreeGrafter"/>
</dbReference>
<dbReference type="InterPro" id="IPR017665">
    <property type="entry name" value="Guanylate_kinase"/>
</dbReference>
<dbReference type="CDD" id="cd00071">
    <property type="entry name" value="GMPK"/>
    <property type="match status" value="1"/>
</dbReference>
<dbReference type="InterPro" id="IPR008145">
    <property type="entry name" value="GK/Ca_channel_bsu"/>
</dbReference>
<dbReference type="PANTHER" id="PTHR23117">
    <property type="entry name" value="GUANYLATE KINASE-RELATED"/>
    <property type="match status" value="1"/>
</dbReference>
<dbReference type="PROSITE" id="PS50052">
    <property type="entry name" value="GUANYLATE_KINASE_2"/>
    <property type="match status" value="1"/>
</dbReference>
<comment type="caution">
    <text evidence="10">The sequence shown here is derived from an EMBL/GenBank/DDBJ whole genome shotgun (WGS) entry which is preliminary data.</text>
</comment>
<reference evidence="11" key="1">
    <citation type="submission" date="2017-07" db="EMBL/GenBank/DDBJ databases">
        <title>Novel pathways for hydrocarbon cycling and metabolic interdependencies in hydrothermal sediment communities.</title>
        <authorList>
            <person name="Dombrowski N."/>
            <person name="Seitz K."/>
            <person name="Teske A."/>
            <person name="Baker B."/>
        </authorList>
    </citation>
    <scope>NUCLEOTIDE SEQUENCE [LARGE SCALE GENOMIC DNA]</scope>
</reference>
<comment type="similarity">
    <text evidence="1">Belongs to the guanylate kinase family.</text>
</comment>
<keyword evidence="5" id="KW-0547">Nucleotide-binding</keyword>
<dbReference type="Pfam" id="PF00625">
    <property type="entry name" value="Guanylate_kin"/>
    <property type="match status" value="1"/>
</dbReference>
<evidence type="ECO:0000256" key="7">
    <source>
        <dbReference type="ARBA" id="ARBA00022840"/>
    </source>
</evidence>
<evidence type="ECO:0000313" key="10">
    <source>
        <dbReference type="EMBL" id="OYV02984.1"/>
    </source>
</evidence>
<gene>
    <name evidence="10" type="ORF">CGW93_02980</name>
</gene>
<dbReference type="GO" id="GO:0005524">
    <property type="term" value="F:ATP binding"/>
    <property type="evidence" value="ECO:0007669"/>
    <property type="project" value="UniProtKB-KW"/>
</dbReference>
<dbReference type="SMART" id="SM00072">
    <property type="entry name" value="GuKc"/>
    <property type="match status" value="1"/>
</dbReference>
<dbReference type="PANTHER" id="PTHR23117:SF13">
    <property type="entry name" value="GUANYLATE KINASE"/>
    <property type="match status" value="1"/>
</dbReference>
<keyword evidence="6 10" id="KW-0418">Kinase</keyword>
<sequence>MQIELIPFPIIVSAPSGTGKTTVIKKVVERLPYLEKVATLTTRPPRKGEISGKDYKFVSEQEFWDWVNTGNVYEYATVYGYHYATPKPDVERILGEGRYPIMALDIQGVKSMRKIFTDALYIFLIPPSWEEWRRRLTMRGAENIDKRMVAAKEEIDEWRMFDYVVVNDELEATVELVSKIIDVERYNIKHIKVNYATP</sequence>
<dbReference type="EC" id="2.7.4.8" evidence="2"/>
<dbReference type="Gene3D" id="3.30.63.10">
    <property type="entry name" value="Guanylate Kinase phosphate binding domain"/>
    <property type="match status" value="1"/>
</dbReference>
<dbReference type="SUPFAM" id="SSF52540">
    <property type="entry name" value="P-loop containing nucleoside triphosphate hydrolases"/>
    <property type="match status" value="1"/>
</dbReference>
<evidence type="ECO:0000256" key="1">
    <source>
        <dbReference type="ARBA" id="ARBA00005790"/>
    </source>
</evidence>
<keyword evidence="7" id="KW-0067">ATP-binding</keyword>
<dbReference type="InterPro" id="IPR008144">
    <property type="entry name" value="Guanylate_kin-like_dom"/>
</dbReference>
<dbReference type="Gene3D" id="3.40.50.300">
    <property type="entry name" value="P-loop containing nucleotide triphosphate hydrolases"/>
    <property type="match status" value="1"/>
</dbReference>
<proteinExistence type="inferred from homology"/>
<dbReference type="InterPro" id="IPR027417">
    <property type="entry name" value="P-loop_NTPase"/>
</dbReference>
<organism evidence="10 11">
    <name type="scientific">candidate division WOR-3 bacterium 4484_18</name>
    <dbReference type="NCBI Taxonomy" id="2020626"/>
    <lineage>
        <taxon>Bacteria</taxon>
        <taxon>Bacteria division WOR-3</taxon>
    </lineage>
</organism>